<feature type="compositionally biased region" description="Low complexity" evidence="1">
    <location>
        <begin position="1"/>
        <end position="26"/>
    </location>
</feature>
<evidence type="ECO:0000313" key="2">
    <source>
        <dbReference type="EMBL" id="CAD6254476.1"/>
    </source>
</evidence>
<evidence type="ECO:0000313" key="3">
    <source>
        <dbReference type="Proteomes" id="UP000604825"/>
    </source>
</evidence>
<proteinExistence type="predicted"/>
<dbReference type="EMBL" id="CAJGYO010000009">
    <property type="protein sequence ID" value="CAD6254476.1"/>
    <property type="molecule type" value="Genomic_DNA"/>
</dbReference>
<reference evidence="2" key="1">
    <citation type="submission" date="2020-10" db="EMBL/GenBank/DDBJ databases">
        <authorList>
            <person name="Han B."/>
            <person name="Lu T."/>
            <person name="Zhao Q."/>
            <person name="Huang X."/>
            <person name="Zhao Y."/>
        </authorList>
    </citation>
    <scope>NUCLEOTIDE SEQUENCE</scope>
</reference>
<protein>
    <submittedName>
        <fullName evidence="2">Uncharacterized protein</fullName>
    </submittedName>
</protein>
<dbReference type="AlphaFoldDB" id="A0A811Q8C5"/>
<comment type="caution">
    <text evidence="2">The sequence shown here is derived from an EMBL/GenBank/DDBJ whole genome shotgun (WGS) entry which is preliminary data.</text>
</comment>
<feature type="region of interest" description="Disordered" evidence="1">
    <location>
        <begin position="52"/>
        <end position="110"/>
    </location>
</feature>
<accession>A0A811Q8C5</accession>
<keyword evidence="3" id="KW-1185">Reference proteome</keyword>
<organism evidence="2 3">
    <name type="scientific">Miscanthus lutarioriparius</name>
    <dbReference type="NCBI Taxonomy" id="422564"/>
    <lineage>
        <taxon>Eukaryota</taxon>
        <taxon>Viridiplantae</taxon>
        <taxon>Streptophyta</taxon>
        <taxon>Embryophyta</taxon>
        <taxon>Tracheophyta</taxon>
        <taxon>Spermatophyta</taxon>
        <taxon>Magnoliopsida</taxon>
        <taxon>Liliopsida</taxon>
        <taxon>Poales</taxon>
        <taxon>Poaceae</taxon>
        <taxon>PACMAD clade</taxon>
        <taxon>Panicoideae</taxon>
        <taxon>Andropogonodae</taxon>
        <taxon>Andropogoneae</taxon>
        <taxon>Saccharinae</taxon>
        <taxon>Miscanthus</taxon>
    </lineage>
</organism>
<evidence type="ECO:0000256" key="1">
    <source>
        <dbReference type="SAM" id="MobiDB-lite"/>
    </source>
</evidence>
<name>A0A811Q8C5_9POAL</name>
<dbReference type="Proteomes" id="UP000604825">
    <property type="component" value="Unassembled WGS sequence"/>
</dbReference>
<sequence length="132" mass="13617">MSSSRCVAAVDAAASARAPETTSSAPPSAPPMPRRYQAGEFVVDLELGHRHPAASTALPTSSGVHEEGGFTDGKLGLGQKLERRTSTVEQQPPPPKRPSDNLADSGGNGDCLAIRSRCEAIVAMSSSSSSWG</sequence>
<gene>
    <name evidence="2" type="ORF">NCGR_LOCUS38080</name>
</gene>
<feature type="region of interest" description="Disordered" evidence="1">
    <location>
        <begin position="1"/>
        <end position="39"/>
    </location>
</feature>